<evidence type="ECO:0000313" key="3">
    <source>
        <dbReference type="Proteomes" id="UP000770661"/>
    </source>
</evidence>
<evidence type="ECO:0000256" key="1">
    <source>
        <dbReference type="SAM" id="MobiDB-lite"/>
    </source>
</evidence>
<feature type="compositionally biased region" description="Polar residues" evidence="1">
    <location>
        <begin position="49"/>
        <end position="59"/>
    </location>
</feature>
<keyword evidence="3" id="KW-1185">Reference proteome</keyword>
<reference evidence="2" key="1">
    <citation type="submission" date="2020-07" db="EMBL/GenBank/DDBJ databases">
        <title>The High-quality genome of the commercially important snow crab, Chionoecetes opilio.</title>
        <authorList>
            <person name="Jeong J.-H."/>
            <person name="Ryu S."/>
        </authorList>
    </citation>
    <scope>NUCLEOTIDE SEQUENCE</scope>
    <source>
        <strain evidence="2">MADBK_172401_WGS</strain>
        <tissue evidence="2">Digestive gland</tissue>
    </source>
</reference>
<feature type="region of interest" description="Disordered" evidence="1">
    <location>
        <begin position="1"/>
        <end position="59"/>
    </location>
</feature>
<sequence length="263" mass="27774">MNGGGGQRRAEVATSSLAPPTFLGRKKSGSASAEPAEVSSSSEEANIDDSCTSNNGSEMDTSKEFALDRLNVTLPLFDITPVKTMTELGGPHLRNLWNRHLVADRGADAGGGRRQMLAPPPSATLTPSGSKYMSHWRGGLRPLTPARRKGVRESEADPLQAPLTQHWWGGHHPWALHRALATPTPLPVIRVAGMSLFARSRARPDKPTYITWSCAPPCPAPPSTPGAGGPPAYTSAPRLWIAVLVPLLVPACPAVLAAVGPTV</sequence>
<accession>A0A8J4YDX3</accession>
<dbReference type="AlphaFoldDB" id="A0A8J4YDX3"/>
<feature type="region of interest" description="Disordered" evidence="1">
    <location>
        <begin position="107"/>
        <end position="154"/>
    </location>
</feature>
<organism evidence="2 3">
    <name type="scientific">Chionoecetes opilio</name>
    <name type="common">Atlantic snow crab</name>
    <name type="synonym">Cancer opilio</name>
    <dbReference type="NCBI Taxonomy" id="41210"/>
    <lineage>
        <taxon>Eukaryota</taxon>
        <taxon>Metazoa</taxon>
        <taxon>Ecdysozoa</taxon>
        <taxon>Arthropoda</taxon>
        <taxon>Crustacea</taxon>
        <taxon>Multicrustacea</taxon>
        <taxon>Malacostraca</taxon>
        <taxon>Eumalacostraca</taxon>
        <taxon>Eucarida</taxon>
        <taxon>Decapoda</taxon>
        <taxon>Pleocyemata</taxon>
        <taxon>Brachyura</taxon>
        <taxon>Eubrachyura</taxon>
        <taxon>Majoidea</taxon>
        <taxon>Majidae</taxon>
        <taxon>Chionoecetes</taxon>
    </lineage>
</organism>
<protein>
    <submittedName>
        <fullName evidence="2">Uncharacterized protein</fullName>
    </submittedName>
</protein>
<comment type="caution">
    <text evidence="2">The sequence shown here is derived from an EMBL/GenBank/DDBJ whole genome shotgun (WGS) entry which is preliminary data.</text>
</comment>
<name>A0A8J4YDX3_CHIOP</name>
<dbReference type="EMBL" id="JACEEZ010005636">
    <property type="protein sequence ID" value="KAG0725437.1"/>
    <property type="molecule type" value="Genomic_DNA"/>
</dbReference>
<dbReference type="Proteomes" id="UP000770661">
    <property type="component" value="Unassembled WGS sequence"/>
</dbReference>
<proteinExistence type="predicted"/>
<evidence type="ECO:0000313" key="2">
    <source>
        <dbReference type="EMBL" id="KAG0725437.1"/>
    </source>
</evidence>
<gene>
    <name evidence="2" type="ORF">GWK47_038615</name>
</gene>
<feature type="compositionally biased region" description="Low complexity" evidence="1">
    <location>
        <begin position="29"/>
        <end position="44"/>
    </location>
</feature>